<keyword evidence="3" id="KW-1185">Reference proteome</keyword>
<evidence type="ECO:0000313" key="3">
    <source>
        <dbReference type="Proteomes" id="UP001417504"/>
    </source>
</evidence>
<feature type="signal peptide" evidence="1">
    <location>
        <begin position="1"/>
        <end position="16"/>
    </location>
</feature>
<keyword evidence="1" id="KW-0732">Signal</keyword>
<evidence type="ECO:0000256" key="1">
    <source>
        <dbReference type="SAM" id="SignalP"/>
    </source>
</evidence>
<dbReference type="AlphaFoldDB" id="A0AAP0F7C3"/>
<comment type="caution">
    <text evidence="2">The sequence shown here is derived from an EMBL/GenBank/DDBJ whole genome shotgun (WGS) entry which is preliminary data.</text>
</comment>
<feature type="chain" id="PRO_5042973793" evidence="1">
    <location>
        <begin position="17"/>
        <end position="112"/>
    </location>
</feature>
<dbReference type="EMBL" id="JBBNAE010000008">
    <property type="protein sequence ID" value="KAK9102773.1"/>
    <property type="molecule type" value="Genomic_DNA"/>
</dbReference>
<evidence type="ECO:0000313" key="2">
    <source>
        <dbReference type="EMBL" id="KAK9102773.1"/>
    </source>
</evidence>
<organism evidence="2 3">
    <name type="scientific">Stephania japonica</name>
    <dbReference type="NCBI Taxonomy" id="461633"/>
    <lineage>
        <taxon>Eukaryota</taxon>
        <taxon>Viridiplantae</taxon>
        <taxon>Streptophyta</taxon>
        <taxon>Embryophyta</taxon>
        <taxon>Tracheophyta</taxon>
        <taxon>Spermatophyta</taxon>
        <taxon>Magnoliopsida</taxon>
        <taxon>Ranunculales</taxon>
        <taxon>Menispermaceae</taxon>
        <taxon>Menispermoideae</taxon>
        <taxon>Cissampelideae</taxon>
        <taxon>Stephania</taxon>
    </lineage>
</organism>
<sequence length="112" mass="12188">MCLGTVPLLAPFEALAQLIVGALTLFPSRDPVEHPNPPILSVPHVDFPMFCLLKFPVRVPFVSHCLSGEGQKIRLGSSCDYISFPLIVSIAHLTALASITTLKDSLTEYSLR</sequence>
<accession>A0AAP0F7C3</accession>
<name>A0AAP0F7C3_9MAGN</name>
<proteinExistence type="predicted"/>
<reference evidence="2 3" key="1">
    <citation type="submission" date="2024-01" db="EMBL/GenBank/DDBJ databases">
        <title>Genome assemblies of Stephania.</title>
        <authorList>
            <person name="Yang L."/>
        </authorList>
    </citation>
    <scope>NUCLEOTIDE SEQUENCE [LARGE SCALE GENOMIC DNA]</scope>
    <source>
        <strain evidence="2">QJT</strain>
        <tissue evidence="2">Leaf</tissue>
    </source>
</reference>
<dbReference type="Proteomes" id="UP001417504">
    <property type="component" value="Unassembled WGS sequence"/>
</dbReference>
<protein>
    <submittedName>
        <fullName evidence="2">Uncharacterized protein</fullName>
    </submittedName>
</protein>
<gene>
    <name evidence="2" type="ORF">Sjap_020027</name>
</gene>